<protein>
    <submittedName>
        <fullName evidence="3">Universal stress protein</fullName>
    </submittedName>
</protein>
<dbReference type="Pfam" id="PF00582">
    <property type="entry name" value="Usp"/>
    <property type="match status" value="1"/>
</dbReference>
<evidence type="ECO:0000313" key="4">
    <source>
        <dbReference type="Proteomes" id="UP000429232"/>
    </source>
</evidence>
<dbReference type="PANTHER" id="PTHR46268:SF6">
    <property type="entry name" value="UNIVERSAL STRESS PROTEIN UP12"/>
    <property type="match status" value="1"/>
</dbReference>
<dbReference type="SUPFAM" id="SSF52402">
    <property type="entry name" value="Adenine nucleotide alpha hydrolases-like"/>
    <property type="match status" value="1"/>
</dbReference>
<dbReference type="InterPro" id="IPR014729">
    <property type="entry name" value="Rossmann-like_a/b/a_fold"/>
</dbReference>
<keyword evidence="4" id="KW-1185">Reference proteome</keyword>
<evidence type="ECO:0000256" key="1">
    <source>
        <dbReference type="ARBA" id="ARBA00008791"/>
    </source>
</evidence>
<dbReference type="InterPro" id="IPR006015">
    <property type="entry name" value="Universal_stress_UspA"/>
</dbReference>
<dbReference type="KEGG" id="mgik:GO620_011255"/>
<gene>
    <name evidence="3" type="ORF">GO620_011255</name>
</gene>
<feature type="domain" description="UspA" evidence="2">
    <location>
        <begin position="4"/>
        <end position="154"/>
    </location>
</feature>
<sequence length="161" mass="17262">MITFEKILIAVDNGLAADSAAKVGFELAKKFNAHVGLVHITEPVIGAPVMTDSTMGMPMQNANDITSVEIAEIQNEVSDNIIDHIKTKYGSDLRVSVFTEFGATADGIIKCGHDFGANIIVMGSHNRSGFERFFTGSVAEEVVRDAGIPVLVVPLRDEKAD</sequence>
<dbReference type="RefSeq" id="WP_157525459.1">
    <property type="nucleotide sequence ID" value="NZ_CP066775.1"/>
</dbReference>
<dbReference type="Proteomes" id="UP000429232">
    <property type="component" value="Chromosome"/>
</dbReference>
<dbReference type="InterPro" id="IPR006016">
    <property type="entry name" value="UspA"/>
</dbReference>
<comment type="similarity">
    <text evidence="1">Belongs to the universal stress protein A family.</text>
</comment>
<dbReference type="EMBL" id="CP066775">
    <property type="protein sequence ID" value="QQL48755.1"/>
    <property type="molecule type" value="Genomic_DNA"/>
</dbReference>
<name>A0A6I4HZV6_9SPHI</name>
<dbReference type="Gene3D" id="3.40.50.620">
    <property type="entry name" value="HUPs"/>
    <property type="match status" value="1"/>
</dbReference>
<dbReference type="CDD" id="cd00293">
    <property type="entry name" value="USP-like"/>
    <property type="match status" value="1"/>
</dbReference>
<accession>A0A6I4HZV6</accession>
<evidence type="ECO:0000313" key="3">
    <source>
        <dbReference type="EMBL" id="QQL48755.1"/>
    </source>
</evidence>
<dbReference type="PRINTS" id="PR01438">
    <property type="entry name" value="UNVRSLSTRESS"/>
</dbReference>
<reference evidence="3 4" key="1">
    <citation type="submission" date="2020-12" db="EMBL/GenBank/DDBJ databases">
        <title>HMF7856_wgs.fasta genome submission.</title>
        <authorList>
            <person name="Kang H."/>
            <person name="Kim H."/>
            <person name="Joh K."/>
        </authorList>
    </citation>
    <scope>NUCLEOTIDE SEQUENCE [LARGE SCALE GENOMIC DNA]</scope>
    <source>
        <strain evidence="3 4">HMF7856</strain>
    </source>
</reference>
<dbReference type="AlphaFoldDB" id="A0A6I4HZV6"/>
<organism evidence="3 4">
    <name type="scientific">Mucilaginibacter ginkgonis</name>
    <dbReference type="NCBI Taxonomy" id="2682091"/>
    <lineage>
        <taxon>Bacteria</taxon>
        <taxon>Pseudomonadati</taxon>
        <taxon>Bacteroidota</taxon>
        <taxon>Sphingobacteriia</taxon>
        <taxon>Sphingobacteriales</taxon>
        <taxon>Sphingobacteriaceae</taxon>
        <taxon>Mucilaginibacter</taxon>
    </lineage>
</organism>
<proteinExistence type="inferred from homology"/>
<dbReference type="PANTHER" id="PTHR46268">
    <property type="entry name" value="STRESS RESPONSE PROTEIN NHAX"/>
    <property type="match status" value="1"/>
</dbReference>
<evidence type="ECO:0000259" key="2">
    <source>
        <dbReference type="Pfam" id="PF00582"/>
    </source>
</evidence>